<dbReference type="KEGG" id="ccur:IAR63_13715"/>
<dbReference type="AlphaFoldDB" id="A0A7H0EYP0"/>
<gene>
    <name evidence="2" type="ORF">IAR63_13715</name>
</gene>
<name>A0A7H0EYP0_9CYAN</name>
<reference evidence="2 3" key="1">
    <citation type="submission" date="2020-08" db="EMBL/GenBank/DDBJ databases">
        <title>Complete genome sequence of Raphidiopsis curvispora isolated from drinking water reservoir in South Korea.</title>
        <authorList>
            <person name="Jeong J."/>
        </authorList>
    </citation>
    <scope>NUCLEOTIDE SEQUENCE [LARGE SCALE GENOMIC DNA]</scope>
    <source>
        <strain evidence="2 3">GIHE-G1</strain>
    </source>
</reference>
<sequence>MNYKPPLDITKSLYQACNPNKTLNSSSPEDKQQYIDFSPVRGLKIVNEIKRTITRLSPDSPTCQLFTGHIGVGKSTELMRLKLELETECFHVIYFECSQSLDLGDVDVTDILLAIAKEVSHSLEVTQINLKSGFFQTLFQDVIEFLQTPLDIDFEAELSVGIAKITAKTKESPKLRNQLRQYLEPRTASILQSINRELLIPAQEELKKRGKSGLVVIIDNLDRIDNSPKANGQHQPEYLFIERGEHLKALSCHIVYTIPLVLIFSNALGRLINRFGVDPKVLPMISVKQRNGEYYSAAMTLLQQMIMVRAFPGVNWQQGPEKLALTTKIFDSPRTFDRLCQVSGGHLRSILKLLFRCLQSQDAPISRLCLENTIKEQCNLLSLAITPDEWELLREVWKTKTYRGEEQYDILLRSLFVFEYRDDQGSWFDINPILLESTEFSRDYKD</sequence>
<keyword evidence="2" id="KW-0067">ATP-binding</keyword>
<keyword evidence="2" id="KW-0547">Nucleotide-binding</keyword>
<accession>A0A7H0EYP0</accession>
<dbReference type="Gene3D" id="3.40.50.300">
    <property type="entry name" value="P-loop containing nucleotide triphosphate hydrolases"/>
    <property type="match status" value="1"/>
</dbReference>
<evidence type="ECO:0000259" key="1">
    <source>
        <dbReference type="Pfam" id="PF07693"/>
    </source>
</evidence>
<dbReference type="Pfam" id="PF07693">
    <property type="entry name" value="KAP_NTPase"/>
    <property type="match status" value="1"/>
</dbReference>
<dbReference type="GO" id="GO:0005524">
    <property type="term" value="F:ATP binding"/>
    <property type="evidence" value="ECO:0007669"/>
    <property type="project" value="UniProtKB-KW"/>
</dbReference>
<dbReference type="SUPFAM" id="SSF52540">
    <property type="entry name" value="P-loop containing nucleoside triphosphate hydrolases"/>
    <property type="match status" value="1"/>
</dbReference>
<protein>
    <submittedName>
        <fullName evidence="2">ATP-binding protein</fullName>
    </submittedName>
</protein>
<dbReference type="RefSeq" id="WP_187705646.1">
    <property type="nucleotide sequence ID" value="NZ_CP060822.1"/>
</dbReference>
<evidence type="ECO:0000313" key="2">
    <source>
        <dbReference type="EMBL" id="QNP28906.1"/>
    </source>
</evidence>
<organism evidence="2 3">
    <name type="scientific">Cylindrospermopsis curvispora GIHE-G1</name>
    <dbReference type="NCBI Taxonomy" id="2666332"/>
    <lineage>
        <taxon>Bacteria</taxon>
        <taxon>Bacillati</taxon>
        <taxon>Cyanobacteriota</taxon>
        <taxon>Cyanophyceae</taxon>
        <taxon>Nostocales</taxon>
        <taxon>Aphanizomenonaceae</taxon>
        <taxon>Cylindrospermopsis</taxon>
    </lineage>
</organism>
<dbReference type="Proteomes" id="UP000516013">
    <property type="component" value="Chromosome"/>
</dbReference>
<dbReference type="EMBL" id="CP060822">
    <property type="protein sequence ID" value="QNP28906.1"/>
    <property type="molecule type" value="Genomic_DNA"/>
</dbReference>
<dbReference type="InterPro" id="IPR011646">
    <property type="entry name" value="KAP_P-loop"/>
</dbReference>
<dbReference type="InterPro" id="IPR027417">
    <property type="entry name" value="P-loop_NTPase"/>
</dbReference>
<evidence type="ECO:0000313" key="3">
    <source>
        <dbReference type="Proteomes" id="UP000516013"/>
    </source>
</evidence>
<keyword evidence="3" id="KW-1185">Reference proteome</keyword>
<proteinExistence type="predicted"/>
<feature type="domain" description="KAP NTPase" evidence="1">
    <location>
        <begin position="45"/>
        <end position="227"/>
    </location>
</feature>